<dbReference type="Gene3D" id="3.40.50.2000">
    <property type="entry name" value="Glycogen Phosphorylase B"/>
    <property type="match status" value="1"/>
</dbReference>
<organism evidence="1 2">
    <name type="scientific">Candidatus Protochlamydia naegleriophila</name>
    <dbReference type="NCBI Taxonomy" id="389348"/>
    <lineage>
        <taxon>Bacteria</taxon>
        <taxon>Pseudomonadati</taxon>
        <taxon>Chlamydiota</taxon>
        <taxon>Chlamydiia</taxon>
        <taxon>Parachlamydiales</taxon>
        <taxon>Parachlamydiaceae</taxon>
        <taxon>Candidatus Protochlamydia</taxon>
    </lineage>
</organism>
<gene>
    <name evidence="1" type="ORF">PNK_0015</name>
</gene>
<dbReference type="AlphaFoldDB" id="A0A0U5JCZ6"/>
<dbReference type="STRING" id="389348.PNK_0015"/>
<dbReference type="SUPFAM" id="SSF53756">
    <property type="entry name" value="UDP-Glycosyltransferase/glycogen phosphorylase"/>
    <property type="match status" value="1"/>
</dbReference>
<proteinExistence type="predicted"/>
<dbReference type="EMBL" id="LN879502">
    <property type="protein sequence ID" value="CUI15654.1"/>
    <property type="molecule type" value="Genomic_DNA"/>
</dbReference>
<protein>
    <recommendedName>
        <fullName evidence="3">Glycosyl transferase family 1 domain-containing protein</fullName>
    </recommendedName>
</protein>
<dbReference type="PATRIC" id="fig|389348.3.peg.17"/>
<dbReference type="InParanoid" id="A0A0U5JCZ6"/>
<dbReference type="RefSeq" id="WP_059059502.1">
    <property type="nucleotide sequence ID" value="NZ_LN879502.1"/>
</dbReference>
<evidence type="ECO:0000313" key="1">
    <source>
        <dbReference type="EMBL" id="CUI15654.1"/>
    </source>
</evidence>
<name>A0A0U5JCZ6_9BACT</name>
<sequence length="785" mass="90412">MDKQHDLLDEFLDRYDEESQIEALRIIIPHPNIAYETLFSKDRVFFYFVNYADACVFKGALEFKVIFQILESFCLEYPSLKILADRFLEQSRIEYELFTSFISPMEEVKELKLPPAVEQFFILLKQGVLSNQEGIEAILQRLPNQFQKILRPKIAMMRGWEVLQLAKPGLMQELGEGDQWIYKQPWRAFSYALPLERQPQGKIEGWPLIFLEPLEGMDYAAFLEPYCSQECLIVFQTVSHLFQLLQFEALHEILARPHVYFYVLDLYPQGQFLHQNLRWQNEHSLYPVWMLSQMQLKEALPALSESLKASLMQPSEDFERDTPPFNWLYGAAKQALSAIESHRYGKERAIALSIEQGLQKWFDPHKGNLPVNAPLGPLPENYIKEEIEQRLKVRGRPSFFPKNKIRLAHVVPQIVDGGHAPTKLLKTLCTFADRRWFDVYVISTERLADHVLSYPVSHFSSPSSSQRGSLTLKYFNDIGVTALFDGESPTYDLAIKNTLDTLQSLSIDLAIFHGPDELNSLISSSTQVPIRVLFDHGTLPSYPCFDLAILSTDEAYHQNHEAFRQKGMESCILHFSIDVRMGWLDRPFGLPGIGLPDGSFVMTTISHHLDTRVTAEMCHAIGKILKRCPKAVYAPMGEVVKKKQWMAIFEQYGVASRIFFLGECYNPSQFARSMHLYLNEFPFGSGLGILDAMAAGCPVVSMYDEHGPQQARYAATYFGSDYVIKSGLIDDYVDLACRLIENPVMYQEWSEHALSQYEKRVDTPKYVQKFETILEQFIEYFQKNE</sequence>
<evidence type="ECO:0000313" key="2">
    <source>
        <dbReference type="Proteomes" id="UP000069902"/>
    </source>
</evidence>
<accession>A0A0U5JCZ6</accession>
<evidence type="ECO:0008006" key="3">
    <source>
        <dbReference type="Google" id="ProtNLM"/>
    </source>
</evidence>
<keyword evidence="2" id="KW-1185">Reference proteome</keyword>
<dbReference type="Proteomes" id="UP000069902">
    <property type="component" value="Chromosome cPNK"/>
</dbReference>
<dbReference type="KEGG" id="pnl:PNK_0015"/>
<reference evidence="2" key="1">
    <citation type="submission" date="2015-09" db="EMBL/GenBank/DDBJ databases">
        <authorList>
            <person name="Bertelli C."/>
        </authorList>
    </citation>
    <scope>NUCLEOTIDE SEQUENCE [LARGE SCALE GENOMIC DNA]</scope>
    <source>
        <strain evidence="2">KNic</strain>
    </source>
</reference>